<organism evidence="1">
    <name type="scientific">Zea mays</name>
    <name type="common">Maize</name>
    <dbReference type="NCBI Taxonomy" id="4577"/>
    <lineage>
        <taxon>Eukaryota</taxon>
        <taxon>Viridiplantae</taxon>
        <taxon>Streptophyta</taxon>
        <taxon>Embryophyta</taxon>
        <taxon>Tracheophyta</taxon>
        <taxon>Spermatophyta</taxon>
        <taxon>Magnoliopsida</taxon>
        <taxon>Liliopsida</taxon>
        <taxon>Poales</taxon>
        <taxon>Poaceae</taxon>
        <taxon>PACMAD clade</taxon>
        <taxon>Panicoideae</taxon>
        <taxon>Andropogonodae</taxon>
        <taxon>Andropogoneae</taxon>
        <taxon>Tripsacinae</taxon>
        <taxon>Zea</taxon>
    </lineage>
</organism>
<accession>A0A317Y9T5</accession>
<dbReference type="AlphaFoldDB" id="A0A317Y9T5"/>
<gene>
    <name evidence="1" type="ORF">Zm00014a_039776</name>
</gene>
<dbReference type="Proteomes" id="UP000251960">
    <property type="component" value="Chromosome 1"/>
</dbReference>
<evidence type="ECO:0000313" key="1">
    <source>
        <dbReference type="EMBL" id="PWZ55380.1"/>
    </source>
</evidence>
<dbReference type="EMBL" id="NCVQ01000001">
    <property type="protein sequence ID" value="PWZ55380.1"/>
    <property type="molecule type" value="Genomic_DNA"/>
</dbReference>
<protein>
    <submittedName>
        <fullName evidence="1">Uncharacterized protein</fullName>
    </submittedName>
</protein>
<name>A0A317Y9T5_MAIZE</name>
<sequence>MKGWLVKKSPPRRRKCEVFVFCV</sequence>
<comment type="caution">
    <text evidence="1">The sequence shown here is derived from an EMBL/GenBank/DDBJ whole genome shotgun (WGS) entry which is preliminary data.</text>
</comment>
<reference evidence="1" key="1">
    <citation type="journal article" date="2018" name="Nat. Genet.">
        <title>Extensive intraspecific gene order and gene structural variations between Mo17 and other maize genomes.</title>
        <authorList>
            <person name="Sun S."/>
            <person name="Zhou Y."/>
            <person name="Chen J."/>
            <person name="Shi J."/>
            <person name="Zhao H."/>
            <person name="Zhao H."/>
            <person name="Song W."/>
            <person name="Zhang M."/>
            <person name="Cui Y."/>
            <person name="Dong X."/>
            <person name="Liu H."/>
            <person name="Ma X."/>
            <person name="Jiao Y."/>
            <person name="Wang B."/>
            <person name="Wei X."/>
            <person name="Stein J.C."/>
            <person name="Glaubitz J.C."/>
            <person name="Lu F."/>
            <person name="Yu G."/>
            <person name="Liang C."/>
            <person name="Fengler K."/>
            <person name="Li B."/>
            <person name="Rafalski A."/>
            <person name="Schnable P.S."/>
            <person name="Ware D.H."/>
            <person name="Buckler E.S."/>
            <person name="Lai J."/>
        </authorList>
    </citation>
    <scope>NUCLEOTIDE SEQUENCE [LARGE SCALE GENOMIC DNA]</scope>
    <source>
        <tissue evidence="1">Seedling</tissue>
    </source>
</reference>
<proteinExistence type="predicted"/>